<dbReference type="STRING" id="7217.B3MVI7"/>
<dbReference type="Pfam" id="PF00388">
    <property type="entry name" value="PI-PLC-X"/>
    <property type="match status" value="1"/>
</dbReference>
<name>B3MVI7_DROAN</name>
<keyword evidence="4" id="KW-1185">Reference proteome</keyword>
<dbReference type="InterPro" id="IPR017946">
    <property type="entry name" value="PLC-like_Pdiesterase_TIM-brl"/>
</dbReference>
<proteinExistence type="predicted"/>
<keyword evidence="3" id="KW-0378">Hydrolase</keyword>
<keyword evidence="1" id="KW-0732">Signal</keyword>
<dbReference type="PANTHER" id="PTHR13593:SF149">
    <property type="entry name" value="PHOSPHATIDYLINOSITOL-SPECIFIC PHOSPHOLIPASE C X DOMAIN CONTAINING, ISOFORM A"/>
    <property type="match status" value="1"/>
</dbReference>
<feature type="domain" description="Phosphatidylinositol-specific phospholipase C X" evidence="2">
    <location>
        <begin position="207"/>
        <end position="350"/>
    </location>
</feature>
<evidence type="ECO:0000313" key="4">
    <source>
        <dbReference type="Proteomes" id="UP000007801"/>
    </source>
</evidence>
<dbReference type="GO" id="GO:0006629">
    <property type="term" value="P:lipid metabolic process"/>
    <property type="evidence" value="ECO:0007669"/>
    <property type="project" value="InterPro"/>
</dbReference>
<dbReference type="KEGG" id="dan:6504231"/>
<dbReference type="PROSITE" id="PS50007">
    <property type="entry name" value="PIPLC_X_DOMAIN"/>
    <property type="match status" value="1"/>
</dbReference>
<dbReference type="CTD" id="34623"/>
<feature type="signal peptide" evidence="1">
    <location>
        <begin position="1"/>
        <end position="20"/>
    </location>
</feature>
<gene>
    <name evidence="3" type="primary">Dana\GF21553</name>
    <name evidence="3" type="synonym">dana_GLEANR_499</name>
    <name evidence="3" type="ORF">GF21553</name>
</gene>
<dbReference type="Gene3D" id="3.20.20.190">
    <property type="entry name" value="Phosphatidylinositol (PI) phosphodiesterase"/>
    <property type="match status" value="1"/>
</dbReference>
<feature type="chain" id="PRO_5002790876" description="Phosphatidylinositol-specific phospholipase C X domain-containing protein" evidence="1">
    <location>
        <begin position="21"/>
        <end position="479"/>
    </location>
</feature>
<evidence type="ECO:0000256" key="1">
    <source>
        <dbReference type="SAM" id="SignalP"/>
    </source>
</evidence>
<evidence type="ECO:0000259" key="2">
    <source>
        <dbReference type="SMART" id="SM00148"/>
    </source>
</evidence>
<sequence length="479" mass="54892">MAGKLFLLALLMLLVIHIEASSSSEESNPYPEDSHKLKLWLTISARRRFLEVSWKNAPAQSGDFVLLTKQDPTSFEKLLLPPGTPLASFNNEEASGFGEASVDYVPIHGVTSKPDTRNSGQRFWSANGGTIQIVAAIQPSEGISSQWFTTGVPFDYALSQNVTVETACYGFWASYIDEEGRILAKTCLRAYPRWMNELKSLIGEMRLRDLFLPGTHDSGSYRPDFDPLLKESLVTKYALCQDDDIRGQLMHGVRYLDIRVGYYRNSEEKFFIYHGITKQRPLQEVINQVRDFVLETNEIVIFGLKEFPVGFGKGLNVHHLLVSYLREQFEGLIAHPSLTWRATLRDIWNRKQNVFLAYDRQVIVDEYPQLLYGSVEQRWGNVQTWPRLEQYLRNINDFDVSRFTSRPVADMAELTPETWDVILDKHGGLRKMADNINWRISNLYRDELGVNANIVAADFIRGTTLVDTAIQYNRRKIYA</sequence>
<dbReference type="Proteomes" id="UP000007801">
    <property type="component" value="Unassembled WGS sequence"/>
</dbReference>
<dbReference type="OrthoDB" id="1046782at2759"/>
<dbReference type="InParanoid" id="B3MVI7"/>
<dbReference type="AlphaFoldDB" id="B3MVI7"/>
<dbReference type="FunCoup" id="B3MVI7">
    <property type="interactions" value="10"/>
</dbReference>
<reference evidence="3 4" key="1">
    <citation type="journal article" date="2007" name="Nature">
        <title>Evolution of genes and genomes on the Drosophila phylogeny.</title>
        <authorList>
            <consortium name="Drosophila 12 Genomes Consortium"/>
            <person name="Clark A.G."/>
            <person name="Eisen M.B."/>
            <person name="Smith D.R."/>
            <person name="Bergman C.M."/>
            <person name="Oliver B."/>
            <person name="Markow T.A."/>
            <person name="Kaufman T.C."/>
            <person name="Kellis M."/>
            <person name="Gelbart W."/>
            <person name="Iyer V.N."/>
            <person name="Pollard D.A."/>
            <person name="Sackton T.B."/>
            <person name="Larracuente A.M."/>
            <person name="Singh N.D."/>
            <person name="Abad J.P."/>
            <person name="Abt D.N."/>
            <person name="Adryan B."/>
            <person name="Aguade M."/>
            <person name="Akashi H."/>
            <person name="Anderson W.W."/>
            <person name="Aquadro C.F."/>
            <person name="Ardell D.H."/>
            <person name="Arguello R."/>
            <person name="Artieri C.G."/>
            <person name="Barbash D.A."/>
            <person name="Barker D."/>
            <person name="Barsanti P."/>
            <person name="Batterham P."/>
            <person name="Batzoglou S."/>
            <person name="Begun D."/>
            <person name="Bhutkar A."/>
            <person name="Blanco E."/>
            <person name="Bosak S.A."/>
            <person name="Bradley R.K."/>
            <person name="Brand A.D."/>
            <person name="Brent M.R."/>
            <person name="Brooks A.N."/>
            <person name="Brown R.H."/>
            <person name="Butlin R.K."/>
            <person name="Caggese C."/>
            <person name="Calvi B.R."/>
            <person name="Bernardo de Carvalho A."/>
            <person name="Caspi A."/>
            <person name="Castrezana S."/>
            <person name="Celniker S.E."/>
            <person name="Chang J.L."/>
            <person name="Chapple C."/>
            <person name="Chatterji S."/>
            <person name="Chinwalla A."/>
            <person name="Civetta A."/>
            <person name="Clifton S.W."/>
            <person name="Comeron J.M."/>
            <person name="Costello J.C."/>
            <person name="Coyne J.A."/>
            <person name="Daub J."/>
            <person name="David R.G."/>
            <person name="Delcher A.L."/>
            <person name="Delehaunty K."/>
            <person name="Do C.B."/>
            <person name="Ebling H."/>
            <person name="Edwards K."/>
            <person name="Eickbush T."/>
            <person name="Evans J.D."/>
            <person name="Filipski A."/>
            <person name="Findeiss S."/>
            <person name="Freyhult E."/>
            <person name="Fulton L."/>
            <person name="Fulton R."/>
            <person name="Garcia A.C."/>
            <person name="Gardiner A."/>
            <person name="Garfield D.A."/>
            <person name="Garvin B.E."/>
            <person name="Gibson G."/>
            <person name="Gilbert D."/>
            <person name="Gnerre S."/>
            <person name="Godfrey J."/>
            <person name="Good R."/>
            <person name="Gotea V."/>
            <person name="Gravely B."/>
            <person name="Greenberg A.J."/>
            <person name="Griffiths-Jones S."/>
            <person name="Gross S."/>
            <person name="Guigo R."/>
            <person name="Gustafson E.A."/>
            <person name="Haerty W."/>
            <person name="Hahn M.W."/>
            <person name="Halligan D.L."/>
            <person name="Halpern A.L."/>
            <person name="Halter G.M."/>
            <person name="Han M.V."/>
            <person name="Heger A."/>
            <person name="Hillier L."/>
            <person name="Hinrichs A.S."/>
            <person name="Holmes I."/>
            <person name="Hoskins R.A."/>
            <person name="Hubisz M.J."/>
            <person name="Hultmark D."/>
            <person name="Huntley M.A."/>
            <person name="Jaffe D.B."/>
            <person name="Jagadeeshan S."/>
            <person name="Jeck W.R."/>
            <person name="Johnson J."/>
            <person name="Jones C.D."/>
            <person name="Jordan W.C."/>
            <person name="Karpen G.H."/>
            <person name="Kataoka E."/>
            <person name="Keightley P.D."/>
            <person name="Kheradpour P."/>
            <person name="Kirkness E.F."/>
            <person name="Koerich L.B."/>
            <person name="Kristiansen K."/>
            <person name="Kudrna D."/>
            <person name="Kulathinal R.J."/>
            <person name="Kumar S."/>
            <person name="Kwok R."/>
            <person name="Lander E."/>
            <person name="Langley C.H."/>
            <person name="Lapoint R."/>
            <person name="Lazzaro B.P."/>
            <person name="Lee S.J."/>
            <person name="Levesque L."/>
            <person name="Li R."/>
            <person name="Lin C.F."/>
            <person name="Lin M.F."/>
            <person name="Lindblad-Toh K."/>
            <person name="Llopart A."/>
            <person name="Long M."/>
            <person name="Low L."/>
            <person name="Lozovsky E."/>
            <person name="Lu J."/>
            <person name="Luo M."/>
            <person name="Machado C.A."/>
            <person name="Makalowski W."/>
            <person name="Marzo M."/>
            <person name="Matsuda M."/>
            <person name="Matzkin L."/>
            <person name="McAllister B."/>
            <person name="McBride C.S."/>
            <person name="McKernan B."/>
            <person name="McKernan K."/>
            <person name="Mendez-Lago M."/>
            <person name="Minx P."/>
            <person name="Mollenhauer M.U."/>
            <person name="Montooth K."/>
            <person name="Mount S.M."/>
            <person name="Mu X."/>
            <person name="Myers E."/>
            <person name="Negre B."/>
            <person name="Newfeld S."/>
            <person name="Nielsen R."/>
            <person name="Noor M.A."/>
            <person name="O'Grady P."/>
            <person name="Pachter L."/>
            <person name="Papaceit M."/>
            <person name="Parisi M.J."/>
            <person name="Parisi M."/>
            <person name="Parts L."/>
            <person name="Pedersen J.S."/>
            <person name="Pesole G."/>
            <person name="Phillippy A.M."/>
            <person name="Ponting C.P."/>
            <person name="Pop M."/>
            <person name="Porcelli D."/>
            <person name="Powell J.R."/>
            <person name="Prohaska S."/>
            <person name="Pruitt K."/>
            <person name="Puig M."/>
            <person name="Quesneville H."/>
            <person name="Ram K.R."/>
            <person name="Rand D."/>
            <person name="Rasmussen M.D."/>
            <person name="Reed L.K."/>
            <person name="Reenan R."/>
            <person name="Reily A."/>
            <person name="Remington K.A."/>
            <person name="Rieger T.T."/>
            <person name="Ritchie M.G."/>
            <person name="Robin C."/>
            <person name="Rogers Y.H."/>
            <person name="Rohde C."/>
            <person name="Rozas J."/>
            <person name="Rubenfield M.J."/>
            <person name="Ruiz A."/>
            <person name="Russo S."/>
            <person name="Salzberg S.L."/>
            <person name="Sanchez-Gracia A."/>
            <person name="Saranga D.J."/>
            <person name="Sato H."/>
            <person name="Schaeffer S.W."/>
            <person name="Schatz M.C."/>
            <person name="Schlenke T."/>
            <person name="Schwartz R."/>
            <person name="Segarra C."/>
            <person name="Singh R.S."/>
            <person name="Sirot L."/>
            <person name="Sirota M."/>
            <person name="Sisneros N.B."/>
            <person name="Smith C.D."/>
            <person name="Smith T.F."/>
            <person name="Spieth J."/>
            <person name="Stage D.E."/>
            <person name="Stark A."/>
            <person name="Stephan W."/>
            <person name="Strausberg R.L."/>
            <person name="Strempel S."/>
            <person name="Sturgill D."/>
            <person name="Sutton G."/>
            <person name="Sutton G.G."/>
            <person name="Tao W."/>
            <person name="Teichmann S."/>
            <person name="Tobari Y.N."/>
            <person name="Tomimura Y."/>
            <person name="Tsolas J.M."/>
            <person name="Valente V.L."/>
            <person name="Venter E."/>
            <person name="Venter J.C."/>
            <person name="Vicario S."/>
            <person name="Vieira F.G."/>
            <person name="Vilella A.J."/>
            <person name="Villasante A."/>
            <person name="Walenz B."/>
            <person name="Wang J."/>
            <person name="Wasserman M."/>
            <person name="Watts T."/>
            <person name="Wilson D."/>
            <person name="Wilson R.K."/>
            <person name="Wing R.A."/>
            <person name="Wolfner M.F."/>
            <person name="Wong A."/>
            <person name="Wong G.K."/>
            <person name="Wu C.I."/>
            <person name="Wu G."/>
            <person name="Yamamoto D."/>
            <person name="Yang H.P."/>
            <person name="Yang S.P."/>
            <person name="Yorke J.A."/>
            <person name="Yoshida K."/>
            <person name="Zdobnov E."/>
            <person name="Zhang P."/>
            <person name="Zhang Y."/>
            <person name="Zimin A.V."/>
            <person name="Baldwin J."/>
            <person name="Abdouelleil A."/>
            <person name="Abdulkadir J."/>
            <person name="Abebe A."/>
            <person name="Abera B."/>
            <person name="Abreu J."/>
            <person name="Acer S.C."/>
            <person name="Aftuck L."/>
            <person name="Alexander A."/>
            <person name="An P."/>
            <person name="Anderson E."/>
            <person name="Anderson S."/>
            <person name="Arachi H."/>
            <person name="Azer M."/>
            <person name="Bachantsang P."/>
            <person name="Barry A."/>
            <person name="Bayul T."/>
            <person name="Berlin A."/>
            <person name="Bessette D."/>
            <person name="Bloom T."/>
            <person name="Blye J."/>
            <person name="Boguslavskiy L."/>
            <person name="Bonnet C."/>
            <person name="Boukhgalter B."/>
            <person name="Bourzgui I."/>
            <person name="Brown A."/>
            <person name="Cahill P."/>
            <person name="Channer S."/>
            <person name="Cheshatsang Y."/>
            <person name="Chuda L."/>
            <person name="Citroen M."/>
            <person name="Collymore A."/>
            <person name="Cooke P."/>
            <person name="Costello M."/>
            <person name="D'Aco K."/>
            <person name="Daza R."/>
            <person name="De Haan G."/>
            <person name="DeGray S."/>
            <person name="DeMaso C."/>
            <person name="Dhargay N."/>
            <person name="Dooley K."/>
            <person name="Dooley E."/>
            <person name="Doricent M."/>
            <person name="Dorje P."/>
            <person name="Dorjee K."/>
            <person name="Dupes A."/>
            <person name="Elong R."/>
            <person name="Falk J."/>
            <person name="Farina A."/>
            <person name="Faro S."/>
            <person name="Ferguson D."/>
            <person name="Fisher S."/>
            <person name="Foley C.D."/>
            <person name="Franke A."/>
            <person name="Friedrich D."/>
            <person name="Gadbois L."/>
            <person name="Gearin G."/>
            <person name="Gearin C.R."/>
            <person name="Giannoukos G."/>
            <person name="Goode T."/>
            <person name="Graham J."/>
            <person name="Grandbois E."/>
            <person name="Grewal S."/>
            <person name="Gyaltsen K."/>
            <person name="Hafez N."/>
            <person name="Hagos B."/>
            <person name="Hall J."/>
            <person name="Henson C."/>
            <person name="Hollinger A."/>
            <person name="Honan T."/>
            <person name="Huard M.D."/>
            <person name="Hughes L."/>
            <person name="Hurhula B."/>
            <person name="Husby M.E."/>
            <person name="Kamat A."/>
            <person name="Kanga B."/>
            <person name="Kashin S."/>
            <person name="Khazanovich D."/>
            <person name="Kisner P."/>
            <person name="Lance K."/>
            <person name="Lara M."/>
            <person name="Lee W."/>
            <person name="Lennon N."/>
            <person name="Letendre F."/>
            <person name="LeVine R."/>
            <person name="Lipovsky A."/>
            <person name="Liu X."/>
            <person name="Liu J."/>
            <person name="Liu S."/>
            <person name="Lokyitsang T."/>
            <person name="Lokyitsang Y."/>
            <person name="Lubonja R."/>
            <person name="Lui A."/>
            <person name="MacDonald P."/>
            <person name="Magnisalis V."/>
            <person name="Maru K."/>
            <person name="Matthews C."/>
            <person name="McCusker W."/>
            <person name="McDonough S."/>
            <person name="Mehta T."/>
            <person name="Meldrim J."/>
            <person name="Meneus L."/>
            <person name="Mihai O."/>
            <person name="Mihalev A."/>
            <person name="Mihova T."/>
            <person name="Mittelman R."/>
            <person name="Mlenga V."/>
            <person name="Montmayeur A."/>
            <person name="Mulrain L."/>
            <person name="Navidi A."/>
            <person name="Naylor J."/>
            <person name="Negash T."/>
            <person name="Nguyen T."/>
            <person name="Nguyen N."/>
            <person name="Nicol R."/>
            <person name="Norbu C."/>
            <person name="Norbu N."/>
            <person name="Novod N."/>
            <person name="O'Neill B."/>
            <person name="Osman S."/>
            <person name="Markiewicz E."/>
            <person name="Oyono O.L."/>
            <person name="Patti C."/>
            <person name="Phunkhang P."/>
            <person name="Pierre F."/>
            <person name="Priest M."/>
            <person name="Raghuraman S."/>
            <person name="Rege F."/>
            <person name="Reyes R."/>
            <person name="Rise C."/>
            <person name="Rogov P."/>
            <person name="Ross K."/>
            <person name="Ryan E."/>
            <person name="Settipalli S."/>
            <person name="Shea T."/>
            <person name="Sherpa N."/>
            <person name="Shi L."/>
            <person name="Shih D."/>
            <person name="Sparrow T."/>
            <person name="Spaulding J."/>
            <person name="Stalker J."/>
            <person name="Stange-Thomann N."/>
            <person name="Stavropoulos S."/>
            <person name="Stone C."/>
            <person name="Strader C."/>
            <person name="Tesfaye S."/>
            <person name="Thomson T."/>
            <person name="Thoulutsang Y."/>
            <person name="Thoulutsang D."/>
            <person name="Topham K."/>
            <person name="Topping I."/>
            <person name="Tsamla T."/>
            <person name="Vassiliev H."/>
            <person name="Vo A."/>
            <person name="Wangchuk T."/>
            <person name="Wangdi T."/>
            <person name="Weiand M."/>
            <person name="Wilkinson J."/>
            <person name="Wilson A."/>
            <person name="Yadav S."/>
            <person name="Young G."/>
            <person name="Yu Q."/>
            <person name="Zembek L."/>
            <person name="Zhong D."/>
            <person name="Zimmer A."/>
            <person name="Zwirko Z."/>
            <person name="Jaffe D.B."/>
            <person name="Alvarez P."/>
            <person name="Brockman W."/>
            <person name="Butler J."/>
            <person name="Chin C."/>
            <person name="Gnerre S."/>
            <person name="Grabherr M."/>
            <person name="Kleber M."/>
            <person name="Mauceli E."/>
            <person name="MacCallum I."/>
        </authorList>
    </citation>
    <scope>NUCLEOTIDE SEQUENCE [LARGE SCALE GENOMIC DNA]</scope>
    <source>
        <strain evidence="4">Tucson 14024-0371.13</strain>
    </source>
</reference>
<dbReference type="GO" id="GO:0007032">
    <property type="term" value="P:endosome organization"/>
    <property type="evidence" value="ECO:0007669"/>
    <property type="project" value="EnsemblMetazoa"/>
</dbReference>
<dbReference type="HOGENOM" id="CLU_039880_0_0_1"/>
<dbReference type="SUPFAM" id="SSF51695">
    <property type="entry name" value="PLC-like phosphodiesterases"/>
    <property type="match status" value="1"/>
</dbReference>
<evidence type="ECO:0000313" key="3">
    <source>
        <dbReference type="EMBL" id="EDV33252.1"/>
    </source>
</evidence>
<dbReference type="SMART" id="SM00148">
    <property type="entry name" value="PLCXc"/>
    <property type="match status" value="1"/>
</dbReference>
<organism evidence="3 4">
    <name type="scientific">Drosophila ananassae</name>
    <name type="common">Fruit fly</name>
    <dbReference type="NCBI Taxonomy" id="7217"/>
    <lineage>
        <taxon>Eukaryota</taxon>
        <taxon>Metazoa</taxon>
        <taxon>Ecdysozoa</taxon>
        <taxon>Arthropoda</taxon>
        <taxon>Hexapoda</taxon>
        <taxon>Insecta</taxon>
        <taxon>Pterygota</taxon>
        <taxon>Neoptera</taxon>
        <taxon>Endopterygota</taxon>
        <taxon>Diptera</taxon>
        <taxon>Brachycera</taxon>
        <taxon>Muscomorpha</taxon>
        <taxon>Ephydroidea</taxon>
        <taxon>Drosophilidae</taxon>
        <taxon>Drosophila</taxon>
        <taxon>Sophophora</taxon>
    </lineage>
</organism>
<dbReference type="eggNOG" id="KOG4306">
    <property type="taxonomic scope" value="Eukaryota"/>
</dbReference>
<dbReference type="GO" id="GO:0010008">
    <property type="term" value="C:endosome membrane"/>
    <property type="evidence" value="ECO:0007669"/>
    <property type="project" value="EnsemblMetazoa"/>
</dbReference>
<dbReference type="EMBL" id="CH902624">
    <property type="protein sequence ID" value="EDV33252.1"/>
    <property type="molecule type" value="Genomic_DNA"/>
</dbReference>
<dbReference type="OMA" id="WFTTGVP"/>
<dbReference type="CDD" id="cd08622">
    <property type="entry name" value="PI-PLCXDc_CG14945_like"/>
    <property type="match status" value="1"/>
</dbReference>
<dbReference type="InterPro" id="IPR051057">
    <property type="entry name" value="PI-PLC_domain"/>
</dbReference>
<accession>B3MVI7</accession>
<dbReference type="GO" id="GO:0008081">
    <property type="term" value="F:phosphoric diester hydrolase activity"/>
    <property type="evidence" value="ECO:0007669"/>
    <property type="project" value="InterPro"/>
</dbReference>
<dbReference type="PhylomeDB" id="B3MVI7"/>
<dbReference type="InterPro" id="IPR000909">
    <property type="entry name" value="PLipase_C_PInositol-sp_X_dom"/>
</dbReference>
<dbReference type="GeneID" id="6504231"/>
<protein>
    <recommendedName>
        <fullName evidence="2">Phosphatidylinositol-specific phospholipase C X domain-containing protein</fullName>
    </recommendedName>
</protein>
<dbReference type="PANTHER" id="PTHR13593">
    <property type="match status" value="1"/>
</dbReference>